<dbReference type="InterPro" id="IPR001320">
    <property type="entry name" value="Iontro_rcpt_C"/>
</dbReference>
<dbReference type="GO" id="GO:0015276">
    <property type="term" value="F:ligand-gated monoatomic ion channel activity"/>
    <property type="evidence" value="ECO:0007669"/>
    <property type="project" value="InterPro"/>
</dbReference>
<keyword evidence="9" id="KW-1071">Ligand-gated ion channel</keyword>
<dbReference type="FunFam" id="3.40.50.2300:FF:000081">
    <property type="entry name" value="Glutamate receptor"/>
    <property type="match status" value="1"/>
</dbReference>
<dbReference type="PANTHER" id="PTHR34836">
    <property type="entry name" value="OS06G0188250 PROTEIN"/>
    <property type="match status" value="1"/>
</dbReference>
<dbReference type="FunFam" id="3.40.190.10:FF:000175">
    <property type="entry name" value="Glutamate receptor"/>
    <property type="match status" value="1"/>
</dbReference>
<dbReference type="GO" id="GO:0004930">
    <property type="term" value="F:G protein-coupled receptor activity"/>
    <property type="evidence" value="ECO:0007669"/>
    <property type="project" value="InterPro"/>
</dbReference>
<feature type="compositionally biased region" description="Low complexity" evidence="11">
    <location>
        <begin position="17"/>
        <end position="30"/>
    </location>
</feature>
<gene>
    <name evidence="14" type="ORF">RND71_026285</name>
</gene>
<accession>A0AAE1RM11</accession>
<name>A0AAE1RM11_9SOLA</name>
<dbReference type="PANTHER" id="PTHR34836:SF7">
    <property type="entry name" value="RECEPTOR LIGAND BINDING REGION DOMAIN-CONTAINING PROTEIN"/>
    <property type="match status" value="1"/>
</dbReference>
<dbReference type="Gene3D" id="3.40.190.10">
    <property type="entry name" value="Periplasmic binding protein-like II"/>
    <property type="match status" value="1"/>
</dbReference>
<dbReference type="AlphaFoldDB" id="A0AAE1RM11"/>
<keyword evidence="2" id="KW-0813">Transport</keyword>
<evidence type="ECO:0000256" key="5">
    <source>
        <dbReference type="ARBA" id="ARBA00023065"/>
    </source>
</evidence>
<evidence type="ECO:0000256" key="6">
    <source>
        <dbReference type="ARBA" id="ARBA00023136"/>
    </source>
</evidence>
<evidence type="ECO:0000256" key="12">
    <source>
        <dbReference type="SAM" id="Phobius"/>
    </source>
</evidence>
<keyword evidence="10" id="KW-0407">Ion channel</keyword>
<evidence type="ECO:0000256" key="11">
    <source>
        <dbReference type="SAM" id="MobiDB-lite"/>
    </source>
</evidence>
<evidence type="ECO:0000256" key="1">
    <source>
        <dbReference type="ARBA" id="ARBA00004141"/>
    </source>
</evidence>
<feature type="transmembrane region" description="Helical" evidence="12">
    <location>
        <begin position="580"/>
        <end position="603"/>
    </location>
</feature>
<comment type="caution">
    <text evidence="14">The sequence shown here is derived from an EMBL/GenBank/DDBJ whole genome shotgun (WGS) entry which is preliminary data.</text>
</comment>
<dbReference type="GO" id="GO:0016020">
    <property type="term" value="C:membrane"/>
    <property type="evidence" value="ECO:0007669"/>
    <property type="project" value="UniProtKB-SubCell"/>
</dbReference>
<evidence type="ECO:0000256" key="7">
    <source>
        <dbReference type="ARBA" id="ARBA00023170"/>
    </source>
</evidence>
<keyword evidence="5" id="KW-0406">Ion transport</keyword>
<dbReference type="Proteomes" id="UP001291623">
    <property type="component" value="Unassembled WGS sequence"/>
</dbReference>
<keyword evidence="15" id="KW-1185">Reference proteome</keyword>
<dbReference type="Gene3D" id="3.40.50.2300">
    <property type="match status" value="3"/>
</dbReference>
<dbReference type="PRINTS" id="PR00248">
    <property type="entry name" value="GPCRMGR"/>
</dbReference>
<keyword evidence="3 12" id="KW-0812">Transmembrane</keyword>
<dbReference type="SUPFAM" id="SSF53850">
    <property type="entry name" value="Periplasmic binding protein-like II"/>
    <property type="match status" value="1"/>
</dbReference>
<dbReference type="SMART" id="SM00079">
    <property type="entry name" value="PBPe"/>
    <property type="match status" value="1"/>
</dbReference>
<protein>
    <recommendedName>
        <fullName evidence="13">Ionotropic glutamate receptor C-terminal domain-containing protein</fullName>
    </recommendedName>
</protein>
<comment type="subcellular location">
    <subcellularLocation>
        <location evidence="1">Membrane</location>
        <topology evidence="1">Multi-pass membrane protein</topology>
    </subcellularLocation>
</comment>
<evidence type="ECO:0000256" key="8">
    <source>
        <dbReference type="ARBA" id="ARBA00023180"/>
    </source>
</evidence>
<organism evidence="14 15">
    <name type="scientific">Anisodus tanguticus</name>
    <dbReference type="NCBI Taxonomy" id="243964"/>
    <lineage>
        <taxon>Eukaryota</taxon>
        <taxon>Viridiplantae</taxon>
        <taxon>Streptophyta</taxon>
        <taxon>Embryophyta</taxon>
        <taxon>Tracheophyta</taxon>
        <taxon>Spermatophyta</taxon>
        <taxon>Magnoliopsida</taxon>
        <taxon>eudicotyledons</taxon>
        <taxon>Gunneridae</taxon>
        <taxon>Pentapetalae</taxon>
        <taxon>asterids</taxon>
        <taxon>lamiids</taxon>
        <taxon>Solanales</taxon>
        <taxon>Solanaceae</taxon>
        <taxon>Solanoideae</taxon>
        <taxon>Hyoscyameae</taxon>
        <taxon>Anisodus</taxon>
    </lineage>
</organism>
<evidence type="ECO:0000313" key="14">
    <source>
        <dbReference type="EMBL" id="KAK4354091.1"/>
    </source>
</evidence>
<dbReference type="EMBL" id="JAVYJV010000014">
    <property type="protein sequence ID" value="KAK4354091.1"/>
    <property type="molecule type" value="Genomic_DNA"/>
</dbReference>
<feature type="compositionally biased region" description="Polar residues" evidence="11">
    <location>
        <begin position="1"/>
        <end position="16"/>
    </location>
</feature>
<evidence type="ECO:0000313" key="15">
    <source>
        <dbReference type="Proteomes" id="UP001291623"/>
    </source>
</evidence>
<keyword evidence="8" id="KW-0325">Glycoprotein</keyword>
<feature type="region of interest" description="Disordered" evidence="11">
    <location>
        <begin position="1"/>
        <end position="31"/>
    </location>
</feature>
<dbReference type="InterPro" id="IPR000337">
    <property type="entry name" value="GPCR_3"/>
</dbReference>
<dbReference type="InterPro" id="IPR001828">
    <property type="entry name" value="ANF_lig-bd_rcpt"/>
</dbReference>
<keyword evidence="4 12" id="KW-1133">Transmembrane helix</keyword>
<sequence>MSNLSTSGNTPSSAKGNTNPQEEPQPNRNPSWTKPIWVFNVVLRFDHLTLNKDKSEKLMEKEVVAAVGPQSSGITYVIYHVVNELRVPLLSFATDPTLSSLQYPYFFRTVTNDYFQMYAIADLVDYYGWKEVNAIFVDDDNGRNRISVLGDALTKKRAKISYKTVFSPGVTKSDIDDLLVSVSLMEARVYIVHVNPDTGLSFFSKEIFLGMMSSGYVWIATDWLPSVLDSSDSVNKDNMDLIQGVIALCYHTPDFDQKKTFASRWKYLKRGKNVTPRKIKTIIKNVIKEKLFEILVGMNFTGLTVQIQFDPQKNLIHPSYDVLNLVGTGLRTIGYWSNNSGLSVITPEVLYIKPANTSTSNQHLYNAIWPGETRKRPRGWVFPNNGKPLRIDVPFCVTFEEFVKKDKGPSGVKGYCIDVFEAAIDLLAYLVPHVYILIGDGKRNPSFNNIVYDIAQNELRVPKSRLQIIKSEDEYVSMLQKGPQGGGVAAIVDELPYVKLFLSNNKCIFRTVGQEFTKSGWGFVSIQRDSPLSIDLSTAILQLSENGELQRIHDKWLSNNGCSSQNNQVDDTRLSLSSFWGLYVICGGTCAVALIVFFCRVYCQFLRYAPEIEEPEISEPLSARSSRRTLRSRSFKDLVDFVVKREAEIKEILKCKNSDNKKESSLA</sequence>
<dbReference type="InterPro" id="IPR015683">
    <property type="entry name" value="Ionotropic_Glu_rcpt"/>
</dbReference>
<reference evidence="14" key="1">
    <citation type="submission" date="2023-12" db="EMBL/GenBank/DDBJ databases">
        <title>Genome assembly of Anisodus tanguticus.</title>
        <authorList>
            <person name="Wang Y.-J."/>
        </authorList>
    </citation>
    <scope>NUCLEOTIDE SEQUENCE</scope>
    <source>
        <strain evidence="14">KB-2021</strain>
        <tissue evidence="14">Leaf</tissue>
    </source>
</reference>
<evidence type="ECO:0000259" key="13">
    <source>
        <dbReference type="SMART" id="SM00079"/>
    </source>
</evidence>
<dbReference type="InterPro" id="IPR028082">
    <property type="entry name" value="Peripla_BP_I"/>
</dbReference>
<keyword evidence="7" id="KW-0675">Receptor</keyword>
<evidence type="ECO:0000256" key="9">
    <source>
        <dbReference type="ARBA" id="ARBA00023286"/>
    </source>
</evidence>
<feature type="domain" description="Ionotropic glutamate receptor C-terminal" evidence="13">
    <location>
        <begin position="390"/>
        <end position="559"/>
    </location>
</feature>
<keyword evidence="6 12" id="KW-0472">Membrane</keyword>
<evidence type="ECO:0000256" key="10">
    <source>
        <dbReference type="ARBA" id="ARBA00023303"/>
    </source>
</evidence>
<dbReference type="Pfam" id="PF01094">
    <property type="entry name" value="ANF_receptor"/>
    <property type="match status" value="1"/>
</dbReference>
<evidence type="ECO:0000256" key="2">
    <source>
        <dbReference type="ARBA" id="ARBA00022448"/>
    </source>
</evidence>
<dbReference type="SUPFAM" id="SSF53822">
    <property type="entry name" value="Periplasmic binding protein-like I"/>
    <property type="match status" value="1"/>
</dbReference>
<proteinExistence type="predicted"/>
<evidence type="ECO:0000256" key="4">
    <source>
        <dbReference type="ARBA" id="ARBA00022989"/>
    </source>
</evidence>
<evidence type="ECO:0000256" key="3">
    <source>
        <dbReference type="ARBA" id="ARBA00022692"/>
    </source>
</evidence>